<sequence length="267" mass="28603">MTTQSGENAAGAVGTNSDNTTLVIVLSTALSVLFVVAIVVAVYLRSRRRRHRFGGIFRRGITPIGDDEIATWRLNQPDEKDPEKYTTRPSHTPNASTSTRKAASVIRYQTGGRLSEDIASPVSCSLKKSMSFDIPRLPPSAVLAVAPNARTGLTDETVPGDQPFLPSPRRNHSRLQKTPPSSPRMSDHQHRTKGSRSSSIRSLSAAYQAGGDSARVSSEQPSLPGLVHVYASSSPPRASFGDDGAFPGLTPPHSRRTPAEEIGRALG</sequence>
<organism evidence="3 4">
    <name type="scientific">Monosporascus cannonballus</name>
    <dbReference type="NCBI Taxonomy" id="155416"/>
    <lineage>
        <taxon>Eukaryota</taxon>
        <taxon>Fungi</taxon>
        <taxon>Dikarya</taxon>
        <taxon>Ascomycota</taxon>
        <taxon>Pezizomycotina</taxon>
        <taxon>Sordariomycetes</taxon>
        <taxon>Xylariomycetidae</taxon>
        <taxon>Xylariales</taxon>
        <taxon>Xylariales incertae sedis</taxon>
        <taxon>Monosporascus</taxon>
    </lineage>
</organism>
<evidence type="ECO:0000256" key="2">
    <source>
        <dbReference type="SAM" id="Phobius"/>
    </source>
</evidence>
<proteinExistence type="predicted"/>
<keyword evidence="2" id="KW-0472">Membrane</keyword>
<evidence type="ECO:0000313" key="3">
    <source>
        <dbReference type="EMBL" id="RYO77401.1"/>
    </source>
</evidence>
<dbReference type="EMBL" id="QJNS01000465">
    <property type="protein sequence ID" value="RYO77401.1"/>
    <property type="molecule type" value="Genomic_DNA"/>
</dbReference>
<feature type="compositionally biased region" description="Basic and acidic residues" evidence="1">
    <location>
        <begin position="76"/>
        <end position="86"/>
    </location>
</feature>
<accession>A0ABY0GUN2</accession>
<feature type="compositionally biased region" description="Low complexity" evidence="1">
    <location>
        <begin position="195"/>
        <end position="204"/>
    </location>
</feature>
<protein>
    <submittedName>
        <fullName evidence="3">Uncharacterized protein</fullName>
    </submittedName>
</protein>
<feature type="compositionally biased region" description="Basic and acidic residues" evidence="1">
    <location>
        <begin position="257"/>
        <end position="267"/>
    </location>
</feature>
<feature type="compositionally biased region" description="Polar residues" evidence="1">
    <location>
        <begin position="87"/>
        <end position="101"/>
    </location>
</feature>
<dbReference type="Proteomes" id="UP000294003">
    <property type="component" value="Unassembled WGS sequence"/>
</dbReference>
<gene>
    <name evidence="3" type="ORF">DL762_009287</name>
</gene>
<keyword evidence="2" id="KW-1133">Transmembrane helix</keyword>
<comment type="caution">
    <text evidence="3">The sequence shown here is derived from an EMBL/GenBank/DDBJ whole genome shotgun (WGS) entry which is preliminary data.</text>
</comment>
<evidence type="ECO:0000256" key="1">
    <source>
        <dbReference type="SAM" id="MobiDB-lite"/>
    </source>
</evidence>
<feature type="region of interest" description="Disordered" evidence="1">
    <location>
        <begin position="73"/>
        <end position="102"/>
    </location>
</feature>
<feature type="transmembrane region" description="Helical" evidence="2">
    <location>
        <begin position="22"/>
        <end position="44"/>
    </location>
</feature>
<keyword evidence="2" id="KW-0812">Transmembrane</keyword>
<keyword evidence="4" id="KW-1185">Reference proteome</keyword>
<feature type="region of interest" description="Disordered" evidence="1">
    <location>
        <begin position="152"/>
        <end position="267"/>
    </location>
</feature>
<name>A0ABY0GUN2_9PEZI</name>
<reference evidence="3 4" key="1">
    <citation type="submission" date="2018-06" db="EMBL/GenBank/DDBJ databases">
        <title>Complete Genomes of Monosporascus.</title>
        <authorList>
            <person name="Robinson A.J."/>
            <person name="Natvig D.O."/>
        </authorList>
    </citation>
    <scope>NUCLEOTIDE SEQUENCE [LARGE SCALE GENOMIC DNA]</scope>
    <source>
        <strain evidence="3 4">CBS 609.92</strain>
    </source>
</reference>
<evidence type="ECO:0000313" key="4">
    <source>
        <dbReference type="Proteomes" id="UP000294003"/>
    </source>
</evidence>